<evidence type="ECO:0000313" key="11">
    <source>
        <dbReference type="Proteomes" id="UP000679848"/>
    </source>
</evidence>
<reference evidence="10" key="1">
    <citation type="submission" date="2020-09" db="EMBL/GenBank/DDBJ databases">
        <title>New species isolated from human feces.</title>
        <authorList>
            <person name="Kitahara M."/>
            <person name="Shigeno Y."/>
            <person name="Shime M."/>
            <person name="Matsumoto Y."/>
            <person name="Nakamura S."/>
            <person name="Motooka D."/>
            <person name="Fukuoka S."/>
            <person name="Nishikawa H."/>
            <person name="Benno Y."/>
        </authorList>
    </citation>
    <scope>NUCLEOTIDE SEQUENCE</scope>
    <source>
        <strain evidence="10">MM59</strain>
    </source>
</reference>
<dbReference type="SUPFAM" id="SSF52402">
    <property type="entry name" value="Adenine nucleotide alpha hydrolases-like"/>
    <property type="match status" value="1"/>
</dbReference>
<evidence type="ECO:0000256" key="4">
    <source>
        <dbReference type="ARBA" id="ARBA00022694"/>
    </source>
</evidence>
<dbReference type="EMBL" id="AP023420">
    <property type="protein sequence ID" value="BCK84221.1"/>
    <property type="molecule type" value="Genomic_DNA"/>
</dbReference>
<dbReference type="Pfam" id="PF11734">
    <property type="entry name" value="TilS_C"/>
    <property type="match status" value="1"/>
</dbReference>
<comment type="similarity">
    <text evidence="8">Belongs to the tRNA(Ile)-lysidine synthase family.</text>
</comment>
<proteinExistence type="inferred from homology"/>
<comment type="function">
    <text evidence="8">Ligates lysine onto the cytidine present at position 34 of the AUA codon-specific tRNA(Ile) that contains the anticodon CAU, in an ATP-dependent manner. Cytidine is converted to lysidine, thus changing the amino acid specificity of the tRNA from methionine to isoleucine.</text>
</comment>
<comment type="catalytic activity">
    <reaction evidence="7 8">
        <text>cytidine(34) in tRNA(Ile2) + L-lysine + ATP = lysidine(34) in tRNA(Ile2) + AMP + diphosphate + H(+)</text>
        <dbReference type="Rhea" id="RHEA:43744"/>
        <dbReference type="Rhea" id="RHEA-COMP:10625"/>
        <dbReference type="Rhea" id="RHEA-COMP:10670"/>
        <dbReference type="ChEBI" id="CHEBI:15378"/>
        <dbReference type="ChEBI" id="CHEBI:30616"/>
        <dbReference type="ChEBI" id="CHEBI:32551"/>
        <dbReference type="ChEBI" id="CHEBI:33019"/>
        <dbReference type="ChEBI" id="CHEBI:82748"/>
        <dbReference type="ChEBI" id="CHEBI:83665"/>
        <dbReference type="ChEBI" id="CHEBI:456215"/>
        <dbReference type="EC" id="6.3.4.19"/>
    </reaction>
</comment>
<evidence type="ECO:0000256" key="1">
    <source>
        <dbReference type="ARBA" id="ARBA00004496"/>
    </source>
</evidence>
<dbReference type="GO" id="GO:0005524">
    <property type="term" value="F:ATP binding"/>
    <property type="evidence" value="ECO:0007669"/>
    <property type="project" value="UniProtKB-UniRule"/>
</dbReference>
<dbReference type="Pfam" id="PF09179">
    <property type="entry name" value="TilS"/>
    <property type="match status" value="1"/>
</dbReference>
<sequence>MLCAVSGGLDSMCLLDLLDRWCREREGAVIAAHFNHQLRGAESDRDEAFVRDWCREREIPFAAGSADVRALAAEEKLSLEEAARNARYAYLRREAERLGGVRIYTAHHADDNAETMLLNLVRGTGLAGLAGMPMSQNGIFRPLLQVRREELQAYAAAHGIPHVEDATNQDPGAAARNFLRLNVMPLLRELNPRAVEHMSAAADQLRIAERSLEEEARRRTAHVEVQEGRVTLSLRALGEAPDAVRPRMLLRLFDLLGVGRRDIGAVHLRAMMTMARNTAWSKEGRLDLPHGVTARYCRGWLLLETRPQPLSEVQPLPGQSFRWGDYTLTLLDLPSGEGLALRPPAAGEVLTVAPVIAGERLALPGSRGSRSVKRLCLDRGISLRQRDRLPAVYVGGRLAAVWRLGVDMEFLPGGVPCRFIQIRENKEGGHP</sequence>
<evidence type="ECO:0000256" key="6">
    <source>
        <dbReference type="ARBA" id="ARBA00022840"/>
    </source>
</evidence>
<feature type="binding site" evidence="8">
    <location>
        <begin position="6"/>
        <end position="11"/>
    </location>
    <ligand>
        <name>ATP</name>
        <dbReference type="ChEBI" id="CHEBI:30616"/>
    </ligand>
</feature>
<dbReference type="InterPro" id="IPR012796">
    <property type="entry name" value="Lysidine-tRNA-synth_C"/>
</dbReference>
<dbReference type="InterPro" id="IPR012795">
    <property type="entry name" value="tRNA_Ile_lys_synt_N"/>
</dbReference>
<dbReference type="Gene3D" id="3.40.50.620">
    <property type="entry name" value="HUPs"/>
    <property type="match status" value="1"/>
</dbReference>
<keyword evidence="4 8" id="KW-0819">tRNA processing</keyword>
<name>A0A810QEY6_9FIRM</name>
<dbReference type="AlphaFoldDB" id="A0A810QEY6"/>
<keyword evidence="6 8" id="KW-0067">ATP-binding</keyword>
<dbReference type="KEGG" id="pfaa:MM59RIKEN_15400"/>
<evidence type="ECO:0000256" key="7">
    <source>
        <dbReference type="ARBA" id="ARBA00048539"/>
    </source>
</evidence>
<comment type="subcellular location">
    <subcellularLocation>
        <location evidence="1 8">Cytoplasm</location>
    </subcellularLocation>
</comment>
<organism evidence="10 11">
    <name type="scientific">Pusillibacter faecalis</name>
    <dbReference type="NCBI Taxonomy" id="2714358"/>
    <lineage>
        <taxon>Bacteria</taxon>
        <taxon>Bacillati</taxon>
        <taxon>Bacillota</taxon>
        <taxon>Clostridia</taxon>
        <taxon>Eubacteriales</taxon>
        <taxon>Oscillospiraceae</taxon>
        <taxon>Pusillibacter</taxon>
    </lineage>
</organism>
<dbReference type="SUPFAM" id="SSF56037">
    <property type="entry name" value="PheT/TilS domain"/>
    <property type="match status" value="1"/>
</dbReference>
<accession>A0A810QEY6</accession>
<dbReference type="InterPro" id="IPR015262">
    <property type="entry name" value="tRNA_Ile_lys_synt_subst-bd"/>
</dbReference>
<protein>
    <recommendedName>
        <fullName evidence="8">tRNA(Ile)-lysidine synthase</fullName>
        <ecNumber evidence="8">6.3.4.19</ecNumber>
    </recommendedName>
    <alternativeName>
        <fullName evidence="8">tRNA(Ile)-2-lysyl-cytidine synthase</fullName>
    </alternativeName>
    <alternativeName>
        <fullName evidence="8">tRNA(Ile)-lysidine synthetase</fullName>
    </alternativeName>
</protein>
<evidence type="ECO:0000256" key="3">
    <source>
        <dbReference type="ARBA" id="ARBA00022598"/>
    </source>
</evidence>
<comment type="domain">
    <text evidence="8">The N-terminal region contains the highly conserved SGGXDS motif, predicted to be a P-loop motif involved in ATP binding.</text>
</comment>
<gene>
    <name evidence="8 10" type="primary">tilS</name>
    <name evidence="10" type="ORF">MM59RIKEN_15400</name>
</gene>
<dbReference type="Proteomes" id="UP000679848">
    <property type="component" value="Chromosome"/>
</dbReference>
<dbReference type="NCBIfam" id="TIGR02432">
    <property type="entry name" value="lysidine_TilS_N"/>
    <property type="match status" value="1"/>
</dbReference>
<keyword evidence="5 8" id="KW-0547">Nucleotide-binding</keyword>
<dbReference type="GO" id="GO:0005737">
    <property type="term" value="C:cytoplasm"/>
    <property type="evidence" value="ECO:0007669"/>
    <property type="project" value="UniProtKB-SubCell"/>
</dbReference>
<evidence type="ECO:0000313" key="10">
    <source>
        <dbReference type="EMBL" id="BCK84221.1"/>
    </source>
</evidence>
<dbReference type="PANTHER" id="PTHR43033">
    <property type="entry name" value="TRNA(ILE)-LYSIDINE SYNTHASE-RELATED"/>
    <property type="match status" value="1"/>
</dbReference>
<feature type="domain" description="Lysidine-tRNA(Ile) synthetase C-terminal" evidence="9">
    <location>
        <begin position="350"/>
        <end position="422"/>
    </location>
</feature>
<evidence type="ECO:0000256" key="2">
    <source>
        <dbReference type="ARBA" id="ARBA00022490"/>
    </source>
</evidence>
<dbReference type="NCBIfam" id="TIGR02433">
    <property type="entry name" value="lysidine_TilS_C"/>
    <property type="match status" value="1"/>
</dbReference>
<dbReference type="GO" id="GO:0006400">
    <property type="term" value="P:tRNA modification"/>
    <property type="evidence" value="ECO:0007669"/>
    <property type="project" value="UniProtKB-UniRule"/>
</dbReference>
<keyword evidence="11" id="KW-1185">Reference proteome</keyword>
<dbReference type="HAMAP" id="MF_01161">
    <property type="entry name" value="tRNA_Ile_lys_synt"/>
    <property type="match status" value="1"/>
</dbReference>
<keyword evidence="2 8" id="KW-0963">Cytoplasm</keyword>
<dbReference type="SUPFAM" id="SSF82829">
    <property type="entry name" value="MesJ substrate recognition domain-like"/>
    <property type="match status" value="1"/>
</dbReference>
<dbReference type="GO" id="GO:0032267">
    <property type="term" value="F:tRNA(Ile)-lysidine synthase activity"/>
    <property type="evidence" value="ECO:0007669"/>
    <property type="project" value="UniProtKB-EC"/>
</dbReference>
<dbReference type="InterPro" id="IPR012094">
    <property type="entry name" value="tRNA_Ile_lys_synt"/>
</dbReference>
<dbReference type="SMART" id="SM00977">
    <property type="entry name" value="TilS_C"/>
    <property type="match status" value="1"/>
</dbReference>
<dbReference type="EC" id="6.3.4.19" evidence="8"/>
<dbReference type="InterPro" id="IPR011063">
    <property type="entry name" value="TilS/TtcA_N"/>
</dbReference>
<evidence type="ECO:0000256" key="5">
    <source>
        <dbReference type="ARBA" id="ARBA00022741"/>
    </source>
</evidence>
<dbReference type="CDD" id="cd01992">
    <property type="entry name" value="TilS_N"/>
    <property type="match status" value="1"/>
</dbReference>
<evidence type="ECO:0000259" key="9">
    <source>
        <dbReference type="SMART" id="SM00977"/>
    </source>
</evidence>
<dbReference type="PANTHER" id="PTHR43033:SF1">
    <property type="entry name" value="TRNA(ILE)-LYSIDINE SYNTHASE-RELATED"/>
    <property type="match status" value="1"/>
</dbReference>
<keyword evidence="3 8" id="KW-0436">Ligase</keyword>
<dbReference type="Pfam" id="PF01171">
    <property type="entry name" value="ATP_bind_3"/>
    <property type="match status" value="1"/>
</dbReference>
<evidence type="ECO:0000256" key="8">
    <source>
        <dbReference type="HAMAP-Rule" id="MF_01161"/>
    </source>
</evidence>
<dbReference type="InterPro" id="IPR014729">
    <property type="entry name" value="Rossmann-like_a/b/a_fold"/>
</dbReference>